<evidence type="ECO:0000313" key="1">
    <source>
        <dbReference type="EMBL" id="KFO31154.1"/>
    </source>
</evidence>
<gene>
    <name evidence="1" type="ORF">H920_07448</name>
</gene>
<proteinExistence type="predicted"/>
<sequence length="86" mass="9343">MLGRRRTRGRPSARLDAASVAGALCLGPACAAGSCSPCIRHAARPSWDQLKGDLQLQTKSKLICKKVRDCKSLTEPERLHVDQQTT</sequence>
<organism evidence="1 2">
    <name type="scientific">Fukomys damarensis</name>
    <name type="common">Damaraland mole rat</name>
    <name type="synonym">Cryptomys damarensis</name>
    <dbReference type="NCBI Taxonomy" id="885580"/>
    <lineage>
        <taxon>Eukaryota</taxon>
        <taxon>Metazoa</taxon>
        <taxon>Chordata</taxon>
        <taxon>Craniata</taxon>
        <taxon>Vertebrata</taxon>
        <taxon>Euteleostomi</taxon>
        <taxon>Mammalia</taxon>
        <taxon>Eutheria</taxon>
        <taxon>Euarchontoglires</taxon>
        <taxon>Glires</taxon>
        <taxon>Rodentia</taxon>
        <taxon>Hystricomorpha</taxon>
        <taxon>Bathyergidae</taxon>
        <taxon>Fukomys</taxon>
    </lineage>
</organism>
<dbReference type="Proteomes" id="UP000028990">
    <property type="component" value="Unassembled WGS sequence"/>
</dbReference>
<keyword evidence="2" id="KW-1185">Reference proteome</keyword>
<reference evidence="1 2" key="1">
    <citation type="submission" date="2013-11" db="EMBL/GenBank/DDBJ databases">
        <title>The Damaraland mole rat (Fukomys damarensis) genome and evolution of African mole rats.</title>
        <authorList>
            <person name="Gladyshev V.N."/>
            <person name="Fang X."/>
        </authorList>
    </citation>
    <scope>NUCLEOTIDE SEQUENCE [LARGE SCALE GENOMIC DNA]</scope>
    <source>
        <tissue evidence="1">Liver</tissue>
    </source>
</reference>
<accession>A0A091DG89</accession>
<dbReference type="PROSITE" id="PS51257">
    <property type="entry name" value="PROKAR_LIPOPROTEIN"/>
    <property type="match status" value="1"/>
</dbReference>
<protein>
    <submittedName>
        <fullName evidence="1">Uncharacterized protein</fullName>
    </submittedName>
</protein>
<evidence type="ECO:0000313" key="2">
    <source>
        <dbReference type="Proteomes" id="UP000028990"/>
    </source>
</evidence>
<dbReference type="AlphaFoldDB" id="A0A091DG89"/>
<name>A0A091DG89_FUKDA</name>
<dbReference type="EMBL" id="KN122320">
    <property type="protein sequence ID" value="KFO31154.1"/>
    <property type="molecule type" value="Genomic_DNA"/>
</dbReference>